<dbReference type="InterPro" id="IPR025238">
    <property type="entry name" value="DUF4184"/>
</dbReference>
<protein>
    <submittedName>
        <fullName evidence="2">DUF4184 family protein</fullName>
    </submittedName>
</protein>
<dbReference type="EMBL" id="SACJ01000001">
    <property type="protein sequence ID" value="RVT79926.1"/>
    <property type="molecule type" value="Genomic_DNA"/>
</dbReference>
<dbReference type="OrthoDB" id="8481923at2"/>
<feature type="transmembrane region" description="Helical" evidence="1">
    <location>
        <begin position="215"/>
        <end position="236"/>
    </location>
</feature>
<evidence type="ECO:0000256" key="1">
    <source>
        <dbReference type="SAM" id="Phobius"/>
    </source>
</evidence>
<name>A0A3S2U9G1_9FLAO</name>
<feature type="transmembrane region" description="Helical" evidence="1">
    <location>
        <begin position="105"/>
        <end position="123"/>
    </location>
</feature>
<feature type="transmembrane region" description="Helical" evidence="1">
    <location>
        <begin position="156"/>
        <end position="176"/>
    </location>
</feature>
<comment type="caution">
    <text evidence="2">The sequence shown here is derived from an EMBL/GenBank/DDBJ whole genome shotgun (WGS) entry which is preliminary data.</text>
</comment>
<dbReference type="RefSeq" id="WP_128193241.1">
    <property type="nucleotide sequence ID" value="NZ_SACJ01000001.1"/>
</dbReference>
<feature type="transmembrane region" description="Helical" evidence="1">
    <location>
        <begin position="188"/>
        <end position="209"/>
    </location>
</feature>
<keyword evidence="3" id="KW-1185">Reference proteome</keyword>
<sequence length="240" mass="27717">MPFTFSHPAIVLPLSYLPKRWISLTALIVGSMTPDFEYFLRMKVQSYYSHTLSGIFWFDLPLGIIITFLFHTIVRNSLFLNLPLQIKARLFEYQKFDWINYFKHNGIVVIISLLIGIASHLFWDSFTHNLGYFVEIIPSLKNKTNLFNLQIPIYKILQHSSSLVGAIIIILGFKKLPISKIENTEINFKYWLILIITALLIILIRFLIGLSFHEYGTIIITIISATLIGLIITPILTDKL</sequence>
<keyword evidence="1" id="KW-0812">Transmembrane</keyword>
<reference evidence="2 3" key="1">
    <citation type="submission" date="2019-01" db="EMBL/GenBank/DDBJ databases">
        <authorList>
            <person name="Chen W.-M."/>
        </authorList>
    </citation>
    <scope>NUCLEOTIDE SEQUENCE [LARGE SCALE GENOMIC DNA]</scope>
    <source>
        <strain evidence="2 3">BBQ-12</strain>
    </source>
</reference>
<dbReference type="Pfam" id="PF13803">
    <property type="entry name" value="DUF4184"/>
    <property type="match status" value="1"/>
</dbReference>
<dbReference type="Proteomes" id="UP000285211">
    <property type="component" value="Unassembled WGS sequence"/>
</dbReference>
<feature type="transmembrane region" description="Helical" evidence="1">
    <location>
        <begin position="21"/>
        <end position="40"/>
    </location>
</feature>
<organism evidence="2 3">
    <name type="scientific">Flavobacterium sufflavum</name>
    <dbReference type="NCBI Taxonomy" id="1921138"/>
    <lineage>
        <taxon>Bacteria</taxon>
        <taxon>Pseudomonadati</taxon>
        <taxon>Bacteroidota</taxon>
        <taxon>Flavobacteriia</taxon>
        <taxon>Flavobacteriales</taxon>
        <taxon>Flavobacteriaceae</taxon>
        <taxon>Flavobacterium</taxon>
    </lineage>
</organism>
<proteinExistence type="predicted"/>
<keyword evidence="1" id="KW-0472">Membrane</keyword>
<evidence type="ECO:0000313" key="3">
    <source>
        <dbReference type="Proteomes" id="UP000285211"/>
    </source>
</evidence>
<keyword evidence="1" id="KW-1133">Transmembrane helix</keyword>
<accession>A0A3S2U9G1</accession>
<feature type="transmembrane region" description="Helical" evidence="1">
    <location>
        <begin position="60"/>
        <end position="84"/>
    </location>
</feature>
<gene>
    <name evidence="2" type="ORF">EOD40_02105</name>
</gene>
<dbReference type="AlphaFoldDB" id="A0A3S2U9G1"/>
<evidence type="ECO:0000313" key="2">
    <source>
        <dbReference type="EMBL" id="RVT79926.1"/>
    </source>
</evidence>